<protein>
    <submittedName>
        <fullName evidence="1">Uncharacterized protein</fullName>
    </submittedName>
</protein>
<accession>A0ACC1HT56</accession>
<comment type="caution">
    <text evidence="1">The sequence shown here is derived from an EMBL/GenBank/DDBJ whole genome shotgun (WGS) entry which is preliminary data.</text>
</comment>
<dbReference type="Proteomes" id="UP001145114">
    <property type="component" value="Unassembled WGS sequence"/>
</dbReference>
<dbReference type="EMBL" id="JAMZIH010000350">
    <property type="protein sequence ID" value="KAJ1679491.1"/>
    <property type="molecule type" value="Genomic_DNA"/>
</dbReference>
<keyword evidence="2" id="KW-1185">Reference proteome</keyword>
<evidence type="ECO:0000313" key="1">
    <source>
        <dbReference type="EMBL" id="KAJ1679491.1"/>
    </source>
</evidence>
<evidence type="ECO:0000313" key="2">
    <source>
        <dbReference type="Proteomes" id="UP001145114"/>
    </source>
</evidence>
<feature type="non-terminal residue" evidence="1">
    <location>
        <position position="91"/>
    </location>
</feature>
<name>A0ACC1HT56_9FUNG</name>
<organism evidence="1 2">
    <name type="scientific">Spiromyces aspiralis</name>
    <dbReference type="NCBI Taxonomy" id="68401"/>
    <lineage>
        <taxon>Eukaryota</taxon>
        <taxon>Fungi</taxon>
        <taxon>Fungi incertae sedis</taxon>
        <taxon>Zoopagomycota</taxon>
        <taxon>Kickxellomycotina</taxon>
        <taxon>Kickxellomycetes</taxon>
        <taxon>Kickxellales</taxon>
        <taxon>Kickxellaceae</taxon>
        <taxon>Spiromyces</taxon>
    </lineage>
</organism>
<proteinExistence type="predicted"/>
<sequence>MATVCNSCQETIKKPKLDQHKSRCRNASFCCIDCGMDFEGASYRQHTSCMTEAEKYEGKAKGKKANSNGKNNTANGQQNKPQQQQGQKQHA</sequence>
<gene>
    <name evidence="1" type="ORF">EV182_001945</name>
</gene>
<reference evidence="1" key="1">
    <citation type="submission" date="2022-06" db="EMBL/GenBank/DDBJ databases">
        <title>Phylogenomic reconstructions and comparative analyses of Kickxellomycotina fungi.</title>
        <authorList>
            <person name="Reynolds N.K."/>
            <person name="Stajich J.E."/>
            <person name="Barry K."/>
            <person name="Grigoriev I.V."/>
            <person name="Crous P."/>
            <person name="Smith M.E."/>
        </authorList>
    </citation>
    <scope>NUCLEOTIDE SEQUENCE</scope>
    <source>
        <strain evidence="1">RSA 2271</strain>
    </source>
</reference>